<sequence>MLWVVGRARIGAWFQYYENLQSLAVILLYIQVGCSLIGSLGVSYVGLLLANLAFSLLALVAIESRSQVLTRIYAVLLMFSLIFDVIWLILFSVEIRHAPSGAYPGKFTAFSLNVVLLMQISGFIVRFVSAFVWLKMYRMGIEDQRQYHALSAEGNFGRVGTFGLFSPISSPRSSRHSSHSDEVLGGSVYNPNHYSSQFSPSDETQPEGKVCGRLTTEAERRMPD</sequence>
<evidence type="ECO:0000256" key="2">
    <source>
        <dbReference type="SAM" id="Phobius"/>
    </source>
</evidence>
<feature type="transmembrane region" description="Helical" evidence="2">
    <location>
        <begin position="44"/>
        <end position="62"/>
    </location>
</feature>
<feature type="transmembrane region" description="Helical" evidence="2">
    <location>
        <begin position="69"/>
        <end position="90"/>
    </location>
</feature>
<feature type="region of interest" description="Disordered" evidence="1">
    <location>
        <begin position="170"/>
        <end position="224"/>
    </location>
</feature>
<feature type="compositionally biased region" description="Polar residues" evidence="1">
    <location>
        <begin position="189"/>
        <end position="203"/>
    </location>
</feature>
<dbReference type="PANTHER" id="PTHR35471">
    <property type="entry name" value="OS07G0223700 PROTEIN"/>
    <property type="match status" value="1"/>
</dbReference>
<organism evidence="3 4">
    <name type="scientific">Ceratopteris richardii</name>
    <name type="common">Triangle waterfern</name>
    <dbReference type="NCBI Taxonomy" id="49495"/>
    <lineage>
        <taxon>Eukaryota</taxon>
        <taxon>Viridiplantae</taxon>
        <taxon>Streptophyta</taxon>
        <taxon>Embryophyta</taxon>
        <taxon>Tracheophyta</taxon>
        <taxon>Polypodiopsida</taxon>
        <taxon>Polypodiidae</taxon>
        <taxon>Polypodiales</taxon>
        <taxon>Pteridineae</taxon>
        <taxon>Pteridaceae</taxon>
        <taxon>Parkerioideae</taxon>
        <taxon>Ceratopteris</taxon>
    </lineage>
</organism>
<keyword evidence="2" id="KW-0472">Membrane</keyword>
<dbReference type="AlphaFoldDB" id="A0A8T2Q8Z7"/>
<keyword evidence="4" id="KW-1185">Reference proteome</keyword>
<reference evidence="3" key="1">
    <citation type="submission" date="2021-08" db="EMBL/GenBank/DDBJ databases">
        <title>WGS assembly of Ceratopteris richardii.</title>
        <authorList>
            <person name="Marchant D.B."/>
            <person name="Chen G."/>
            <person name="Jenkins J."/>
            <person name="Shu S."/>
            <person name="Leebens-Mack J."/>
            <person name="Grimwood J."/>
            <person name="Schmutz J."/>
            <person name="Soltis P."/>
            <person name="Soltis D."/>
            <person name="Chen Z.-H."/>
        </authorList>
    </citation>
    <scope>NUCLEOTIDE SEQUENCE</scope>
    <source>
        <strain evidence="3">Whitten #5841</strain>
        <tissue evidence="3">Leaf</tissue>
    </source>
</reference>
<evidence type="ECO:0000313" key="4">
    <source>
        <dbReference type="Proteomes" id="UP000825935"/>
    </source>
</evidence>
<dbReference type="OMA" id="NTCNHQG"/>
<dbReference type="EMBL" id="CM035442">
    <property type="protein sequence ID" value="KAH7279751.1"/>
    <property type="molecule type" value="Genomic_DNA"/>
</dbReference>
<feature type="transmembrane region" description="Helical" evidence="2">
    <location>
        <begin position="110"/>
        <end position="134"/>
    </location>
</feature>
<dbReference type="Proteomes" id="UP000825935">
    <property type="component" value="Chromosome 37"/>
</dbReference>
<keyword evidence="2" id="KW-0812">Transmembrane</keyword>
<evidence type="ECO:0000256" key="1">
    <source>
        <dbReference type="SAM" id="MobiDB-lite"/>
    </source>
</evidence>
<proteinExistence type="predicted"/>
<evidence type="ECO:0000313" key="3">
    <source>
        <dbReference type="EMBL" id="KAH7279751.1"/>
    </source>
</evidence>
<protein>
    <recommendedName>
        <fullName evidence="5">Transmembrane protein</fullName>
    </recommendedName>
</protein>
<name>A0A8T2Q8Z7_CERRI</name>
<keyword evidence="2" id="KW-1133">Transmembrane helix</keyword>
<dbReference type="PANTHER" id="PTHR35471:SF1">
    <property type="entry name" value="OS07G0223700 PROTEIN"/>
    <property type="match status" value="1"/>
</dbReference>
<dbReference type="OrthoDB" id="1916950at2759"/>
<gene>
    <name evidence="3" type="ORF">KP509_37G034600</name>
</gene>
<comment type="caution">
    <text evidence="3">The sequence shown here is derived from an EMBL/GenBank/DDBJ whole genome shotgun (WGS) entry which is preliminary data.</text>
</comment>
<accession>A0A8T2Q8Z7</accession>
<evidence type="ECO:0008006" key="5">
    <source>
        <dbReference type="Google" id="ProtNLM"/>
    </source>
</evidence>